<accession>A0A0P7I0V8</accession>
<organism evidence="11 12">
    <name type="scientific">Halolamina pelagica</name>
    <dbReference type="NCBI Taxonomy" id="699431"/>
    <lineage>
        <taxon>Archaea</taxon>
        <taxon>Methanobacteriati</taxon>
        <taxon>Methanobacteriota</taxon>
        <taxon>Stenosarchaea group</taxon>
        <taxon>Halobacteria</taxon>
        <taxon>Halobacteriales</taxon>
        <taxon>Haloferacaceae</taxon>
    </lineage>
</organism>
<gene>
    <name evidence="11" type="primary">pcm_3</name>
    <name evidence="11" type="ORF">SY89_01053</name>
</gene>
<dbReference type="EC" id="2.1.1.77" evidence="3"/>
<comment type="subcellular location">
    <subcellularLocation>
        <location evidence="1">Cytoplasm</location>
    </subcellularLocation>
</comment>
<keyword evidence="6 11" id="KW-0808">Transferase</keyword>
<evidence type="ECO:0000256" key="6">
    <source>
        <dbReference type="ARBA" id="ARBA00022679"/>
    </source>
</evidence>
<keyword evidence="12" id="KW-1185">Reference proteome</keyword>
<evidence type="ECO:0000256" key="1">
    <source>
        <dbReference type="ARBA" id="ARBA00004496"/>
    </source>
</evidence>
<evidence type="ECO:0000256" key="3">
    <source>
        <dbReference type="ARBA" id="ARBA00011890"/>
    </source>
</evidence>
<comment type="function">
    <text evidence="8">Catalyzes the methyl esterification of L-isoaspartyl residues in peptides and proteins that result from spontaneous decomposition of normal L-aspartyl and L-asparaginyl residues. It plays a role in the repair and/or degradation of damaged proteins.</text>
</comment>
<comment type="catalytic activity">
    <reaction evidence="9">
        <text>[protein]-L-isoaspartate + S-adenosyl-L-methionine = [protein]-L-isoaspartate alpha-methyl ester + S-adenosyl-L-homocysteine</text>
        <dbReference type="Rhea" id="RHEA:12705"/>
        <dbReference type="Rhea" id="RHEA-COMP:12143"/>
        <dbReference type="Rhea" id="RHEA-COMP:12144"/>
        <dbReference type="ChEBI" id="CHEBI:57856"/>
        <dbReference type="ChEBI" id="CHEBI:59789"/>
        <dbReference type="ChEBI" id="CHEBI:90596"/>
        <dbReference type="ChEBI" id="CHEBI:90598"/>
        <dbReference type="EC" id="2.1.1.77"/>
    </reaction>
</comment>
<keyword evidence="4" id="KW-0963">Cytoplasm</keyword>
<dbReference type="GO" id="GO:0004719">
    <property type="term" value="F:protein-L-isoaspartate (D-aspartate) O-methyltransferase activity"/>
    <property type="evidence" value="ECO:0007669"/>
    <property type="project" value="UniProtKB-EC"/>
</dbReference>
<proteinExistence type="inferred from homology"/>
<reference evidence="12" key="1">
    <citation type="submission" date="2013-11" db="EMBL/GenBank/DDBJ databases">
        <authorList>
            <person name="Hoang H.T."/>
            <person name="Killian M.L."/>
            <person name="Madson D.M."/>
            <person name="Arruda P.H.E."/>
            <person name="Sun D."/>
            <person name="Schwartz K.J."/>
            <person name="Yoon K."/>
        </authorList>
    </citation>
    <scope>NUCLEOTIDE SEQUENCE [LARGE SCALE GENOMIC DNA]</scope>
    <source>
        <strain evidence="12">CDK2</strain>
    </source>
</reference>
<evidence type="ECO:0000256" key="8">
    <source>
        <dbReference type="ARBA" id="ARBA00025330"/>
    </source>
</evidence>
<evidence type="ECO:0000256" key="4">
    <source>
        <dbReference type="ARBA" id="ARBA00022490"/>
    </source>
</evidence>
<dbReference type="PANTHER" id="PTHR11579">
    <property type="entry name" value="PROTEIN-L-ISOASPARTATE O-METHYLTRANSFERASE"/>
    <property type="match status" value="1"/>
</dbReference>
<evidence type="ECO:0000313" key="11">
    <source>
        <dbReference type="EMBL" id="KPN30326.1"/>
    </source>
</evidence>
<feature type="compositionally biased region" description="Low complexity" evidence="10">
    <location>
        <begin position="176"/>
        <end position="198"/>
    </location>
</feature>
<evidence type="ECO:0000256" key="9">
    <source>
        <dbReference type="ARBA" id="ARBA00029295"/>
    </source>
</evidence>
<evidence type="ECO:0000256" key="7">
    <source>
        <dbReference type="ARBA" id="ARBA00022691"/>
    </source>
</evidence>
<dbReference type="AlphaFoldDB" id="A0A0P7I0V8"/>
<evidence type="ECO:0000256" key="2">
    <source>
        <dbReference type="ARBA" id="ARBA00005369"/>
    </source>
</evidence>
<comment type="caution">
    <text evidence="11">The sequence shown here is derived from an EMBL/GenBank/DDBJ whole genome shotgun (WGS) entry which is preliminary data.</text>
</comment>
<dbReference type="InterPro" id="IPR029063">
    <property type="entry name" value="SAM-dependent_MTases_sf"/>
</dbReference>
<dbReference type="STRING" id="699431.SY89_01053"/>
<dbReference type="InterPro" id="IPR000682">
    <property type="entry name" value="PCMT"/>
</dbReference>
<dbReference type="CDD" id="cd02440">
    <property type="entry name" value="AdoMet_MTases"/>
    <property type="match status" value="1"/>
</dbReference>
<sequence>MDPAVLRDDMVDGLEHTLGRPLPEELGLAMRTVPRREFVDDAPYDNRPSTVDGAVTLAPGTVARLLTALDPRADDDALVVGAGAGYTAAVLAEMLGDRHVHALDIARPQVYRARSNLEAAGYGGVLVDCREGSAGLPEYAPTTGFWSKPRPSNRRGGCSGSWPTAVGWCSRRGTPTRRWSPSRGTTTPRTATDASTSAGRCGSRRC</sequence>
<comment type="similarity">
    <text evidence="2">Belongs to the methyltransferase superfamily. L-isoaspartyl/D-aspartyl protein methyltransferase family.</text>
</comment>
<dbReference type="Pfam" id="PF01135">
    <property type="entry name" value="PCMT"/>
    <property type="match status" value="1"/>
</dbReference>
<name>A0A0P7I0V8_9EURY</name>
<evidence type="ECO:0000256" key="5">
    <source>
        <dbReference type="ARBA" id="ARBA00022603"/>
    </source>
</evidence>
<dbReference type="EMBL" id="LGUC01000001">
    <property type="protein sequence ID" value="KPN30326.1"/>
    <property type="molecule type" value="Genomic_DNA"/>
</dbReference>
<dbReference type="PANTHER" id="PTHR11579:SF0">
    <property type="entry name" value="PROTEIN-L-ISOASPARTATE(D-ASPARTATE) O-METHYLTRANSFERASE"/>
    <property type="match status" value="1"/>
</dbReference>
<keyword evidence="5 11" id="KW-0489">Methyltransferase</keyword>
<dbReference type="GO" id="GO:0005737">
    <property type="term" value="C:cytoplasm"/>
    <property type="evidence" value="ECO:0007669"/>
    <property type="project" value="UniProtKB-SubCell"/>
</dbReference>
<keyword evidence="7" id="KW-0949">S-adenosyl-L-methionine</keyword>
<dbReference type="Gene3D" id="3.40.50.150">
    <property type="entry name" value="Vaccinia Virus protein VP39"/>
    <property type="match status" value="1"/>
</dbReference>
<evidence type="ECO:0000313" key="12">
    <source>
        <dbReference type="Proteomes" id="UP000050535"/>
    </source>
</evidence>
<dbReference type="SUPFAM" id="SSF53335">
    <property type="entry name" value="S-adenosyl-L-methionine-dependent methyltransferases"/>
    <property type="match status" value="1"/>
</dbReference>
<dbReference type="Proteomes" id="UP000050535">
    <property type="component" value="Unassembled WGS sequence"/>
</dbReference>
<dbReference type="GO" id="GO:0032259">
    <property type="term" value="P:methylation"/>
    <property type="evidence" value="ECO:0007669"/>
    <property type="project" value="UniProtKB-KW"/>
</dbReference>
<feature type="region of interest" description="Disordered" evidence="10">
    <location>
        <begin position="169"/>
        <end position="206"/>
    </location>
</feature>
<evidence type="ECO:0000256" key="10">
    <source>
        <dbReference type="SAM" id="MobiDB-lite"/>
    </source>
</evidence>
<protein>
    <recommendedName>
        <fullName evidence="3">protein-L-isoaspartate(D-aspartate) O-methyltransferase</fullName>
        <ecNumber evidence="3">2.1.1.77</ecNumber>
    </recommendedName>
</protein>